<dbReference type="RefSeq" id="WP_285982392.1">
    <property type="nucleotide sequence ID" value="NZ_JASVDS010000002.1"/>
</dbReference>
<reference evidence="2 3" key="1">
    <citation type="submission" date="2023-06" db="EMBL/GenBank/DDBJ databases">
        <title>Pelomonas sp. APW6 16S ribosomal RNA gene genome sequencing and assembly.</title>
        <authorList>
            <person name="Woo H."/>
        </authorList>
    </citation>
    <scope>NUCLEOTIDE SEQUENCE [LARGE SCALE GENOMIC DNA]</scope>
    <source>
        <strain evidence="2 3">APW6</strain>
    </source>
</reference>
<protein>
    <submittedName>
        <fullName evidence="2">Uncharacterized protein</fullName>
    </submittedName>
</protein>
<evidence type="ECO:0000313" key="3">
    <source>
        <dbReference type="Proteomes" id="UP001238603"/>
    </source>
</evidence>
<accession>A0ABT7LHJ2</accession>
<dbReference type="EMBL" id="JASVDS010000002">
    <property type="protein sequence ID" value="MDL5032309.1"/>
    <property type="molecule type" value="Genomic_DNA"/>
</dbReference>
<comment type="caution">
    <text evidence="2">The sequence shown here is derived from an EMBL/GenBank/DDBJ whole genome shotgun (WGS) entry which is preliminary data.</text>
</comment>
<dbReference type="Proteomes" id="UP001238603">
    <property type="component" value="Unassembled WGS sequence"/>
</dbReference>
<keyword evidence="1" id="KW-0472">Membrane</keyword>
<sequence>MTLCQLASIKRWLILHPAAHGVELFAWNLVLTCWLMGWVGIPGTLLCGQLAALPLCFAASVSPRCYVLARRRLHRSGRLRCDWLTAL</sequence>
<proteinExistence type="predicted"/>
<organism evidence="2 3">
    <name type="scientific">Roseateles subflavus</name>
    <dbReference type="NCBI Taxonomy" id="3053353"/>
    <lineage>
        <taxon>Bacteria</taxon>
        <taxon>Pseudomonadati</taxon>
        <taxon>Pseudomonadota</taxon>
        <taxon>Betaproteobacteria</taxon>
        <taxon>Burkholderiales</taxon>
        <taxon>Sphaerotilaceae</taxon>
        <taxon>Roseateles</taxon>
    </lineage>
</organism>
<evidence type="ECO:0000313" key="2">
    <source>
        <dbReference type="EMBL" id="MDL5032309.1"/>
    </source>
</evidence>
<feature type="transmembrane region" description="Helical" evidence="1">
    <location>
        <begin position="12"/>
        <end position="39"/>
    </location>
</feature>
<name>A0ABT7LHJ2_9BURK</name>
<keyword evidence="1" id="KW-1133">Transmembrane helix</keyword>
<keyword evidence="3" id="KW-1185">Reference proteome</keyword>
<gene>
    <name evidence="2" type="ORF">QRD43_10380</name>
</gene>
<keyword evidence="1" id="KW-0812">Transmembrane</keyword>
<evidence type="ECO:0000256" key="1">
    <source>
        <dbReference type="SAM" id="Phobius"/>
    </source>
</evidence>
<feature type="transmembrane region" description="Helical" evidence="1">
    <location>
        <begin position="51"/>
        <end position="69"/>
    </location>
</feature>